<feature type="region of interest" description="Disordered" evidence="1">
    <location>
        <begin position="1"/>
        <end position="20"/>
    </location>
</feature>
<sequence>MHATLADADGLPGSSTLCGRETGDMIRVPYDMPQERSDAWYPPGGDEKVVCRDCDRAAAEG</sequence>
<dbReference type="Proteomes" id="UP000034196">
    <property type="component" value="Unassembled WGS sequence"/>
</dbReference>
<evidence type="ECO:0000256" key="1">
    <source>
        <dbReference type="SAM" id="MobiDB-lite"/>
    </source>
</evidence>
<keyword evidence="3" id="KW-1185">Reference proteome</keyword>
<name>A0A1J4NUT7_9ACTN</name>
<proteinExistence type="predicted"/>
<protein>
    <submittedName>
        <fullName evidence="2">Uncharacterized protein</fullName>
    </submittedName>
</protein>
<gene>
    <name evidence="2" type="ORF">WN71_020595</name>
</gene>
<evidence type="ECO:0000313" key="2">
    <source>
        <dbReference type="EMBL" id="OIJ66064.1"/>
    </source>
</evidence>
<evidence type="ECO:0000313" key="3">
    <source>
        <dbReference type="Proteomes" id="UP000034196"/>
    </source>
</evidence>
<accession>A0A1J4NUT7</accession>
<organism evidence="2 3">
    <name type="scientific">Streptomyces mangrovisoli</name>
    <dbReference type="NCBI Taxonomy" id="1428628"/>
    <lineage>
        <taxon>Bacteria</taxon>
        <taxon>Bacillati</taxon>
        <taxon>Actinomycetota</taxon>
        <taxon>Actinomycetes</taxon>
        <taxon>Kitasatosporales</taxon>
        <taxon>Streptomycetaceae</taxon>
        <taxon>Streptomyces</taxon>
    </lineage>
</organism>
<dbReference type="EMBL" id="LAVA02000046">
    <property type="protein sequence ID" value="OIJ66064.1"/>
    <property type="molecule type" value="Genomic_DNA"/>
</dbReference>
<reference evidence="2" key="1">
    <citation type="submission" date="2016-10" db="EMBL/GenBank/DDBJ databases">
        <title>Genome sequence of Streptomyces mangrovisoli MUSC 149.</title>
        <authorList>
            <person name="Lee L.-H."/>
            <person name="Ser H.-L."/>
        </authorList>
    </citation>
    <scope>NUCLEOTIDE SEQUENCE [LARGE SCALE GENOMIC DNA]</scope>
    <source>
        <strain evidence="2">MUSC 149</strain>
    </source>
</reference>
<dbReference type="AlphaFoldDB" id="A0A1J4NUT7"/>
<comment type="caution">
    <text evidence="2">The sequence shown here is derived from an EMBL/GenBank/DDBJ whole genome shotgun (WGS) entry which is preliminary data.</text>
</comment>